<dbReference type="GO" id="GO:0004553">
    <property type="term" value="F:hydrolase activity, hydrolyzing O-glycosyl compounds"/>
    <property type="evidence" value="ECO:0007669"/>
    <property type="project" value="TreeGrafter"/>
</dbReference>
<dbReference type="PANTHER" id="PTHR12631">
    <property type="entry name" value="ALPHA-L-IDURONIDASE"/>
    <property type="match status" value="1"/>
</dbReference>
<comment type="caution">
    <text evidence="1">The sequence shown here is derived from an EMBL/GenBank/DDBJ whole genome shotgun (WGS) entry which is preliminary data.</text>
</comment>
<dbReference type="InterPro" id="IPR017853">
    <property type="entry name" value="GH"/>
</dbReference>
<evidence type="ECO:0000313" key="2">
    <source>
        <dbReference type="Proteomes" id="UP000228921"/>
    </source>
</evidence>
<gene>
    <name evidence="1" type="ORF">CUN51_03175</name>
</gene>
<dbReference type="EMBL" id="PGTK01000002">
    <property type="protein sequence ID" value="PJF31957.1"/>
    <property type="molecule type" value="Genomic_DNA"/>
</dbReference>
<accession>A0A2M8P333</accession>
<reference evidence="1 2" key="1">
    <citation type="submission" date="2017-11" db="EMBL/GenBank/DDBJ databases">
        <title>Evolution of Phototrophy in the Chloroflexi Phylum Driven by Horizontal Gene Transfer.</title>
        <authorList>
            <person name="Ward L.M."/>
            <person name="Hemp J."/>
            <person name="Shih P.M."/>
            <person name="Mcglynn S.E."/>
            <person name="Fischer W."/>
        </authorList>
    </citation>
    <scope>NUCLEOTIDE SEQUENCE [LARGE SCALE GENOMIC DNA]</scope>
    <source>
        <strain evidence="1">CP2_2F</strain>
    </source>
</reference>
<sequence length="490" mass="54199">MSSMRETINISALRQRQQMHCRQVRYFAIAWTGITLLLGAATFVAVYAATGALAAELPVSSGSILPPPVSENAAVVAQITATPFPTFPPPEQTQPTPEPPPPIIVVATPAVQPTVPPIRDLDFDLGIAVQKNPDPSVYALWVDMVRNQLRLNWVKSQLVWRDTERVKGQIDWSDLDASLTLLNEAGVKVLLSITKAPDWARDPGARIVADVHDGPPANPQDFADFLSALLRRYPGKIHAIEVWNEINIDREWTTNPPAIDARRYVQLLQVAYNTIKSIDPNIIVVSAGLAPTGANIPGAVTDDFIYMDQLIAAGMLNFVDCVGAHHNGLNVPPNQDWNNLPERNPPARFRGPWANPHHSWSFKSTLEGYANRIRAAGSDKKLCVTEFGWPSVEDLQGRGQLRDGFGFAADNTLQDQANFTVQAIELMQQWGFVRLAMLWNLNYGAQAGWNIGGAVGDNVPWSILGPNFQPRPVWQRIVDMDFRSRPRRAQ</sequence>
<evidence type="ECO:0000313" key="1">
    <source>
        <dbReference type="EMBL" id="PJF31957.1"/>
    </source>
</evidence>
<dbReference type="SUPFAM" id="SSF51445">
    <property type="entry name" value="(Trans)glycosidases"/>
    <property type="match status" value="1"/>
</dbReference>
<name>A0A2M8P333_9CHLR</name>
<dbReference type="PANTHER" id="PTHR12631:SF10">
    <property type="entry name" value="BETA-XYLOSIDASE-LIKE PROTEIN-RELATED"/>
    <property type="match status" value="1"/>
</dbReference>
<dbReference type="AlphaFoldDB" id="A0A2M8P333"/>
<proteinExistence type="predicted"/>
<dbReference type="Gene3D" id="3.20.20.80">
    <property type="entry name" value="Glycosidases"/>
    <property type="match status" value="1"/>
</dbReference>
<dbReference type="Proteomes" id="UP000228921">
    <property type="component" value="Unassembled WGS sequence"/>
</dbReference>
<protein>
    <recommendedName>
        <fullName evidence="3">Glycoside hydrolase family 5 domain-containing protein</fullName>
    </recommendedName>
</protein>
<organism evidence="1 2">
    <name type="scientific">Candidatus Thermofonsia Clade 1 bacterium</name>
    <dbReference type="NCBI Taxonomy" id="2364210"/>
    <lineage>
        <taxon>Bacteria</taxon>
        <taxon>Bacillati</taxon>
        <taxon>Chloroflexota</taxon>
        <taxon>Candidatus Thermofontia</taxon>
        <taxon>Candidatus Thermofonsia Clade 1</taxon>
    </lineage>
</organism>
<evidence type="ECO:0008006" key="3">
    <source>
        <dbReference type="Google" id="ProtNLM"/>
    </source>
</evidence>
<dbReference type="InterPro" id="IPR051923">
    <property type="entry name" value="Glycosyl_Hydrolase_39"/>
</dbReference>